<evidence type="ECO:0000313" key="1">
    <source>
        <dbReference type="EMBL" id="PAP75348.1"/>
    </source>
</evidence>
<organism evidence="1 2">
    <name type="scientific">Rubrivirga marina</name>
    <dbReference type="NCBI Taxonomy" id="1196024"/>
    <lineage>
        <taxon>Bacteria</taxon>
        <taxon>Pseudomonadati</taxon>
        <taxon>Rhodothermota</taxon>
        <taxon>Rhodothermia</taxon>
        <taxon>Rhodothermales</taxon>
        <taxon>Rubricoccaceae</taxon>
        <taxon>Rubrivirga</taxon>
    </lineage>
</organism>
<reference evidence="1 2" key="1">
    <citation type="submission" date="2016-11" db="EMBL/GenBank/DDBJ databases">
        <title>Study of marine rhodopsin-containing bacteria.</title>
        <authorList>
            <person name="Yoshizawa S."/>
            <person name="Kumagai Y."/>
            <person name="Kogure K."/>
        </authorList>
    </citation>
    <scope>NUCLEOTIDE SEQUENCE [LARGE SCALE GENOMIC DNA]</scope>
    <source>
        <strain evidence="1 2">SAORIC-28</strain>
    </source>
</reference>
<comment type="caution">
    <text evidence="1">The sequence shown here is derived from an EMBL/GenBank/DDBJ whole genome shotgun (WGS) entry which is preliminary data.</text>
</comment>
<name>A0A271IWN4_9BACT</name>
<accession>A0A271IWN4</accession>
<gene>
    <name evidence="1" type="ORF">BSZ37_02245</name>
</gene>
<protein>
    <submittedName>
        <fullName evidence="1">Uncharacterized protein</fullName>
    </submittedName>
</protein>
<keyword evidence="2" id="KW-1185">Reference proteome</keyword>
<dbReference type="RefSeq" id="WP_095508982.1">
    <property type="nucleotide sequence ID" value="NZ_MQWD01000001.1"/>
</dbReference>
<dbReference type="EMBL" id="MQWD01000001">
    <property type="protein sequence ID" value="PAP75348.1"/>
    <property type="molecule type" value="Genomic_DNA"/>
</dbReference>
<dbReference type="Proteomes" id="UP000216339">
    <property type="component" value="Unassembled WGS sequence"/>
</dbReference>
<proteinExistence type="predicted"/>
<sequence>MSETLRHIYRLHPGRQARLQMEIGSGALSHTRVVITSEVDERPPRVEDVVGDVDLDLGPAPEAHGLRVRCTTSLHHTHPEARNRIDYTLHGGLHPWTGAIKEDPPDPSVDIFFAEFVLVLPLP</sequence>
<evidence type="ECO:0000313" key="2">
    <source>
        <dbReference type="Proteomes" id="UP000216339"/>
    </source>
</evidence>
<dbReference type="AlphaFoldDB" id="A0A271IWN4"/>